<evidence type="ECO:0000313" key="4">
    <source>
        <dbReference type="Proteomes" id="UP000037151"/>
    </source>
</evidence>
<dbReference type="PATRIC" id="fig|42234.21.peg.2679"/>
<evidence type="ECO:0000313" key="3">
    <source>
        <dbReference type="EMBL" id="MDX3025125.1"/>
    </source>
</evidence>
<reference evidence="4" key="2">
    <citation type="submission" date="2014-07" db="EMBL/GenBank/DDBJ databases">
        <title>Genome sequencing of plant-pathogenic Streptomyces species.</title>
        <authorList>
            <person name="Harrison J."/>
            <person name="Sapp M."/>
            <person name="Thwaites R."/>
            <person name="Studholme D.J."/>
        </authorList>
    </citation>
    <scope>NUCLEOTIDE SEQUENCE [LARGE SCALE GENOMIC DNA]</scope>
    <source>
        <strain evidence="4">NCPPB 4445</strain>
    </source>
</reference>
<evidence type="ECO:0000313" key="2">
    <source>
        <dbReference type="EMBL" id="MDX2965555.1"/>
    </source>
</evidence>
<accession>A0A0L0KF06</accession>
<organism evidence="1 4">
    <name type="scientific">Streptomyces acidiscabies</name>
    <dbReference type="NCBI Taxonomy" id="42234"/>
    <lineage>
        <taxon>Bacteria</taxon>
        <taxon>Bacillati</taxon>
        <taxon>Actinomycetota</taxon>
        <taxon>Actinomycetes</taxon>
        <taxon>Kitasatosporales</taxon>
        <taxon>Streptomycetaceae</taxon>
        <taxon>Streptomyces</taxon>
    </lineage>
</organism>
<dbReference type="EMBL" id="JARAWC010000043">
    <property type="protein sequence ID" value="MDX2965555.1"/>
    <property type="molecule type" value="Genomic_DNA"/>
</dbReference>
<reference evidence="1" key="1">
    <citation type="submission" date="2014-07" db="EMBL/GenBank/DDBJ databases">
        <title>A systematic study of Ichneumonosoma Meijere, Pelmatops Enderlein, Pseudopelmatops Shiraki and Soita Walker (Diptera: Tephritidae).</title>
        <authorList>
            <person name="Chen X.-L."/>
            <person name="Norrbom A."/>
            <person name="Zhu C.-D."/>
        </authorList>
    </citation>
    <scope>NUCLEOTIDE SEQUENCE</scope>
    <source>
        <strain evidence="1">NCPPB 4445</strain>
    </source>
</reference>
<protein>
    <submittedName>
        <fullName evidence="1">Uncharacterized protein</fullName>
    </submittedName>
</protein>
<dbReference type="GeneID" id="69806711"/>
<sequence length="105" mass="12264">MPTFETTSRFVRDFRKLTAQERERFEDTVRNKFVPDVTTGRFRPGLRVKPVQGVRLPEGEHPVMEMTWAPDGRATWQYGDELRKGEPHVIWRRVGGHEIFDPGPS</sequence>
<gene>
    <name evidence="1" type="ORF">IQ63_12995</name>
    <name evidence="2" type="ORF">PV399_38460</name>
    <name evidence="3" type="ORF">PV666_45755</name>
</gene>
<evidence type="ECO:0000313" key="5">
    <source>
        <dbReference type="Proteomes" id="UP001272987"/>
    </source>
</evidence>
<dbReference type="Proteomes" id="UP001272987">
    <property type="component" value="Unassembled WGS sequence"/>
</dbReference>
<proteinExistence type="predicted"/>
<dbReference type="eggNOG" id="ENOG50338YK">
    <property type="taxonomic scope" value="Bacteria"/>
</dbReference>
<evidence type="ECO:0000313" key="1">
    <source>
        <dbReference type="EMBL" id="KND36204.1"/>
    </source>
</evidence>
<dbReference type="EMBL" id="JARAWP010000042">
    <property type="protein sequence ID" value="MDX3025125.1"/>
    <property type="molecule type" value="Genomic_DNA"/>
</dbReference>
<name>A0A0L0KF06_9ACTN</name>
<dbReference type="AlphaFoldDB" id="A0A0L0KF06"/>
<comment type="caution">
    <text evidence="1">The sequence shown here is derived from an EMBL/GenBank/DDBJ whole genome shotgun (WGS) entry which is preliminary data.</text>
</comment>
<dbReference type="Proteomes" id="UP000037151">
    <property type="component" value="Unassembled WGS sequence"/>
</dbReference>
<dbReference type="EMBL" id="JPPY01000083">
    <property type="protein sequence ID" value="KND36204.1"/>
    <property type="molecule type" value="Genomic_DNA"/>
</dbReference>
<dbReference type="RefSeq" id="WP_010357510.1">
    <property type="nucleotide sequence ID" value="NZ_BCMK01000024.1"/>
</dbReference>
<keyword evidence="5" id="KW-1185">Reference proteome</keyword>
<dbReference type="Proteomes" id="UP001282288">
    <property type="component" value="Unassembled WGS sequence"/>
</dbReference>
<reference evidence="2 5" key="3">
    <citation type="journal article" date="2023" name="Microb. Genom.">
        <title>Mesoterricola silvestris gen. nov., sp. nov., Mesoterricola sediminis sp. nov., Geothrix oryzae sp. nov., Geothrix edaphica sp. nov., Geothrix rubra sp. nov., and Geothrix limicola sp. nov., six novel members of Acidobacteriota isolated from soils.</title>
        <authorList>
            <person name="Weisberg A.J."/>
            <person name="Pearce E."/>
            <person name="Kramer C.G."/>
            <person name="Chang J.H."/>
            <person name="Clarke C.R."/>
        </authorList>
    </citation>
    <scope>NUCLEOTIDE SEQUENCE [LARGE SCALE GENOMIC DNA]</scope>
    <source>
        <strain evidence="3 5">NB05-1H</strain>
        <strain evidence="2">NRRL_B-16521</strain>
    </source>
</reference>